<dbReference type="RefSeq" id="WP_125670888.1">
    <property type="nucleotide sequence ID" value="NZ_RCOS01000062.1"/>
</dbReference>
<gene>
    <name evidence="1" type="ORF">D6D85_04765</name>
</gene>
<accession>A0A3R9PK50</accession>
<organism evidence="1 2">
    <name type="scientific">Candidatus Methanodesulfokora washburnensis</name>
    <dbReference type="NCBI Taxonomy" id="2478471"/>
    <lineage>
        <taxon>Archaea</taxon>
        <taxon>Thermoproteota</taxon>
        <taxon>Candidatus Korarchaeia</taxon>
        <taxon>Candidatus Korarchaeia incertae sedis</taxon>
        <taxon>Candidatus Methanodesulfokora</taxon>
    </lineage>
</organism>
<evidence type="ECO:0000313" key="1">
    <source>
        <dbReference type="EMBL" id="RSN76265.1"/>
    </source>
</evidence>
<sequence>MKLVKKGKSFDPRDEVLKVLQKIGFNITLEEKIRGSSGIYHQIDFLAEKGDKRIAISVLDGDINMRKAMSLSLKKLDMGLDYIVISGEIPDEIKFMLKESGIIIIDNFNFNELEEKLKKLL</sequence>
<evidence type="ECO:0000313" key="2">
    <source>
        <dbReference type="Proteomes" id="UP000277582"/>
    </source>
</evidence>
<dbReference type="EMBL" id="RCOS01000062">
    <property type="protein sequence ID" value="RSN76265.1"/>
    <property type="molecule type" value="Genomic_DNA"/>
</dbReference>
<reference evidence="1 2" key="1">
    <citation type="submission" date="2018-10" db="EMBL/GenBank/DDBJ databases">
        <title>Co-occurring genomic capacity for anaerobic methane metabolism and dissimilatory sulfite reduction discovered in the Korarchaeota.</title>
        <authorList>
            <person name="Mckay L.J."/>
            <person name="Dlakic M."/>
            <person name="Fields M.W."/>
            <person name="Delmont T.O."/>
            <person name="Eren A.M."/>
            <person name="Jay Z.J."/>
            <person name="Klingelsmith K.B."/>
            <person name="Rusch D.B."/>
            <person name="Inskeep W.P."/>
        </authorList>
    </citation>
    <scope>NUCLEOTIDE SEQUENCE [LARGE SCALE GENOMIC DNA]</scope>
    <source>
        <strain evidence="1 2">MDKW</strain>
    </source>
</reference>
<name>A0A3R9PK50_9CREN</name>
<keyword evidence="2" id="KW-1185">Reference proteome</keyword>
<comment type="caution">
    <text evidence="1">The sequence shown here is derived from an EMBL/GenBank/DDBJ whole genome shotgun (WGS) entry which is preliminary data.</text>
</comment>
<proteinExistence type="predicted"/>
<protein>
    <submittedName>
        <fullName evidence="1">Uncharacterized protein</fullName>
    </submittedName>
</protein>
<dbReference type="AlphaFoldDB" id="A0A3R9PK50"/>
<dbReference type="Proteomes" id="UP000277582">
    <property type="component" value="Unassembled WGS sequence"/>
</dbReference>